<comment type="similarity">
    <text evidence="4">Belongs to the peptidase M29 family.</text>
</comment>
<evidence type="ECO:0008006" key="12">
    <source>
        <dbReference type="Google" id="ProtNLM"/>
    </source>
</evidence>
<accession>A0A1F5F3V9</accession>
<dbReference type="InterPro" id="IPR000787">
    <property type="entry name" value="Peptidase_M29"/>
</dbReference>
<comment type="cofactor">
    <cofactor evidence="2">
        <name>Mg(2+)</name>
        <dbReference type="ChEBI" id="CHEBI:18420"/>
    </cofactor>
</comment>
<dbReference type="SUPFAM" id="SSF144052">
    <property type="entry name" value="Thermophilic metalloprotease-like"/>
    <property type="match status" value="1"/>
</dbReference>
<evidence type="ECO:0000313" key="11">
    <source>
        <dbReference type="Proteomes" id="UP000176191"/>
    </source>
</evidence>
<evidence type="ECO:0000256" key="4">
    <source>
        <dbReference type="ARBA" id="ARBA00008236"/>
    </source>
</evidence>
<gene>
    <name evidence="10" type="ORF">A2228_02260</name>
</gene>
<evidence type="ECO:0000256" key="5">
    <source>
        <dbReference type="ARBA" id="ARBA00022438"/>
    </source>
</evidence>
<dbReference type="GO" id="GO:0046872">
    <property type="term" value="F:metal ion binding"/>
    <property type="evidence" value="ECO:0007669"/>
    <property type="project" value="UniProtKB-KW"/>
</dbReference>
<keyword evidence="8" id="KW-0378">Hydrolase</keyword>
<organism evidence="10 11">
    <name type="scientific">Candidatus Collierbacteria bacterium RIFOXYA2_FULL_46_10</name>
    <dbReference type="NCBI Taxonomy" id="1817726"/>
    <lineage>
        <taxon>Bacteria</taxon>
        <taxon>Candidatus Collieribacteriota</taxon>
    </lineage>
</organism>
<dbReference type="GO" id="GO:0006508">
    <property type="term" value="P:proteolysis"/>
    <property type="evidence" value="ECO:0007669"/>
    <property type="project" value="UniProtKB-KW"/>
</dbReference>
<keyword evidence="7" id="KW-0479">Metal-binding</keyword>
<dbReference type="InterPro" id="IPR035097">
    <property type="entry name" value="M29_N-terminal"/>
</dbReference>
<evidence type="ECO:0000256" key="3">
    <source>
        <dbReference type="ARBA" id="ARBA00001947"/>
    </source>
</evidence>
<comment type="cofactor">
    <cofactor evidence="3">
        <name>Zn(2+)</name>
        <dbReference type="ChEBI" id="CHEBI:29105"/>
    </cofactor>
</comment>
<evidence type="ECO:0000256" key="2">
    <source>
        <dbReference type="ARBA" id="ARBA00001946"/>
    </source>
</evidence>
<dbReference type="PRINTS" id="PR00919">
    <property type="entry name" value="THERMOPTASE"/>
</dbReference>
<protein>
    <recommendedName>
        <fullName evidence="12">Peptidase M29</fullName>
    </recommendedName>
</protein>
<proteinExistence type="inferred from homology"/>
<evidence type="ECO:0000256" key="7">
    <source>
        <dbReference type="ARBA" id="ARBA00022723"/>
    </source>
</evidence>
<keyword evidence="6" id="KW-0645">Protease</keyword>
<dbReference type="Proteomes" id="UP000176191">
    <property type="component" value="Unassembled WGS sequence"/>
</dbReference>
<keyword evidence="5" id="KW-0031">Aminopeptidase</keyword>
<dbReference type="GO" id="GO:0004177">
    <property type="term" value="F:aminopeptidase activity"/>
    <property type="evidence" value="ECO:0007669"/>
    <property type="project" value="UniProtKB-KW"/>
</dbReference>
<evidence type="ECO:0000256" key="9">
    <source>
        <dbReference type="ARBA" id="ARBA00023049"/>
    </source>
</evidence>
<evidence type="ECO:0000313" key="10">
    <source>
        <dbReference type="EMBL" id="OGD74337.1"/>
    </source>
</evidence>
<dbReference type="PANTHER" id="PTHR34448:SF1">
    <property type="entry name" value="BLL6088 PROTEIN"/>
    <property type="match status" value="1"/>
</dbReference>
<reference evidence="10 11" key="1">
    <citation type="journal article" date="2016" name="Nat. Commun.">
        <title>Thousands of microbial genomes shed light on interconnected biogeochemical processes in an aquifer system.</title>
        <authorList>
            <person name="Anantharaman K."/>
            <person name="Brown C.T."/>
            <person name="Hug L.A."/>
            <person name="Sharon I."/>
            <person name="Castelle C.J."/>
            <person name="Probst A.J."/>
            <person name="Thomas B.C."/>
            <person name="Singh A."/>
            <person name="Wilkins M.J."/>
            <person name="Karaoz U."/>
            <person name="Brodie E.L."/>
            <person name="Williams K.H."/>
            <person name="Hubbard S.S."/>
            <person name="Banfield J.F."/>
        </authorList>
    </citation>
    <scope>NUCLEOTIDE SEQUENCE [LARGE SCALE GENOMIC DNA]</scope>
</reference>
<dbReference type="InterPro" id="IPR052170">
    <property type="entry name" value="M29_Exopeptidase"/>
</dbReference>
<dbReference type="Pfam" id="PF02073">
    <property type="entry name" value="Peptidase_M29"/>
    <property type="match status" value="1"/>
</dbReference>
<dbReference type="AlphaFoldDB" id="A0A1F5F3V9"/>
<dbReference type="EMBL" id="MFAK01000037">
    <property type="protein sequence ID" value="OGD74337.1"/>
    <property type="molecule type" value="Genomic_DNA"/>
</dbReference>
<sequence>MQVSSQDSELARVLLAHSLKIKPKEKVLISVAELGLPLGKAVYQETLKLGAYPLLDVNVNGMEYPYYQLANQWQLSYVPSKVVKAKIEWADAFVRIVAEDNLRELAQIDSQKIADRSKLVRPLWDPVIDSDRWVLTWYPTSAMAQEAGVSTDWLREFYFGACLVDYAQMGRKLKSLEKLMDRGKLVHIVGQMTDLRVQIGGRLAQACAGERNIPDGECFLAPVTDGIEGEIYFEFPTLAFGHEVAGIHLEFSQGKVVKAQAERGNEALQKMLATDSGARYTGELAIGTNYQITQGMLNTLFDEKIGGTIHLALGRAYKEKRGGGENKSAIHWDLVKDMRLAGSTLTIDGKIILREGKLLV</sequence>
<dbReference type="Gene3D" id="3.40.1830.10">
    <property type="entry name" value="Thermophilic metalloprotease (M29)"/>
    <property type="match status" value="1"/>
</dbReference>
<keyword evidence="9" id="KW-0482">Metalloprotease</keyword>
<name>A0A1F5F3V9_9BACT</name>
<comment type="caution">
    <text evidence="10">The sequence shown here is derived from an EMBL/GenBank/DDBJ whole genome shotgun (WGS) entry which is preliminary data.</text>
</comment>
<comment type="cofactor">
    <cofactor evidence="1">
        <name>Co(2+)</name>
        <dbReference type="ChEBI" id="CHEBI:48828"/>
    </cofactor>
</comment>
<dbReference type="PANTHER" id="PTHR34448">
    <property type="entry name" value="AMINOPEPTIDASE"/>
    <property type="match status" value="1"/>
</dbReference>
<dbReference type="GO" id="GO:0008237">
    <property type="term" value="F:metallopeptidase activity"/>
    <property type="evidence" value="ECO:0007669"/>
    <property type="project" value="UniProtKB-KW"/>
</dbReference>
<evidence type="ECO:0000256" key="8">
    <source>
        <dbReference type="ARBA" id="ARBA00022801"/>
    </source>
</evidence>
<evidence type="ECO:0000256" key="1">
    <source>
        <dbReference type="ARBA" id="ARBA00001941"/>
    </source>
</evidence>
<evidence type="ECO:0000256" key="6">
    <source>
        <dbReference type="ARBA" id="ARBA00022670"/>
    </source>
</evidence>